<dbReference type="AlphaFoldDB" id="A0A7C1P1D1"/>
<comment type="caution">
    <text evidence="1">The sequence shown here is derived from an EMBL/GenBank/DDBJ whole genome shotgun (WGS) entry which is preliminary data.</text>
</comment>
<proteinExistence type="predicted"/>
<gene>
    <name evidence="1" type="ORF">ENP77_03110</name>
</gene>
<dbReference type="InterPro" id="IPR010982">
    <property type="entry name" value="Lambda_DNA-bd_dom_sf"/>
</dbReference>
<dbReference type="Gene3D" id="1.10.10.60">
    <property type="entry name" value="Homeodomain-like"/>
    <property type="match status" value="1"/>
</dbReference>
<evidence type="ECO:0000313" key="1">
    <source>
        <dbReference type="EMBL" id="HEB48766.1"/>
    </source>
</evidence>
<accession>A0A7C1P1D1</accession>
<dbReference type="GO" id="GO:0003677">
    <property type="term" value="F:DNA binding"/>
    <property type="evidence" value="ECO:0007669"/>
    <property type="project" value="InterPro"/>
</dbReference>
<protein>
    <recommendedName>
        <fullName evidence="2">Helix-turn-helix domain-containing protein</fullName>
    </recommendedName>
</protein>
<sequence length="105" mass="12393">MQAPCESISRRWLPRVKSLLVNILYREYDLSQVQISKLLKISQSSVSRYLNEQRGVWKQLDNPELLNYLREVAEKLLREEVEREQILCEICIFLRSQLSSRALAA</sequence>
<organism evidence="1">
    <name type="scientific">Thermofilum pendens</name>
    <dbReference type="NCBI Taxonomy" id="2269"/>
    <lineage>
        <taxon>Archaea</taxon>
        <taxon>Thermoproteota</taxon>
        <taxon>Thermoprotei</taxon>
        <taxon>Thermofilales</taxon>
        <taxon>Thermofilaceae</taxon>
        <taxon>Thermofilum</taxon>
    </lineage>
</organism>
<reference evidence="1" key="1">
    <citation type="journal article" date="2020" name="mSystems">
        <title>Genome- and Community-Level Interaction Insights into Carbon Utilization and Element Cycling Functions of Hydrothermarchaeota in Hydrothermal Sediment.</title>
        <authorList>
            <person name="Zhou Z."/>
            <person name="Liu Y."/>
            <person name="Xu W."/>
            <person name="Pan J."/>
            <person name="Luo Z.H."/>
            <person name="Li M."/>
        </authorList>
    </citation>
    <scope>NUCLEOTIDE SEQUENCE [LARGE SCALE GENOMIC DNA]</scope>
    <source>
        <strain evidence="1">SpSt-25</strain>
    </source>
</reference>
<evidence type="ECO:0008006" key="2">
    <source>
        <dbReference type="Google" id="ProtNLM"/>
    </source>
</evidence>
<name>A0A7C1P1D1_THEPE</name>
<dbReference type="PANTHER" id="PTHR40730:SF4">
    <property type="entry name" value="TRANSCRIPTIONAL REGULATOR"/>
    <property type="match status" value="1"/>
</dbReference>
<dbReference type="EMBL" id="DSKP01000111">
    <property type="protein sequence ID" value="HEB48766.1"/>
    <property type="molecule type" value="Genomic_DNA"/>
</dbReference>
<dbReference type="PANTHER" id="PTHR40730">
    <property type="entry name" value="TRANSCRIPTIONAL REGULATOR PROTEIN-LIKE PROTEIN"/>
    <property type="match status" value="1"/>
</dbReference>
<dbReference type="SUPFAM" id="SSF47413">
    <property type="entry name" value="lambda repressor-like DNA-binding domains"/>
    <property type="match status" value="1"/>
</dbReference>